<protein>
    <submittedName>
        <fullName evidence="3">CIA30 family protein</fullName>
    </submittedName>
</protein>
<dbReference type="PANTHER" id="PTHR13194:SF19">
    <property type="entry name" value="NAD(P)-BINDING ROSSMANN-FOLD SUPERFAMILY PROTEIN"/>
    <property type="match status" value="1"/>
</dbReference>
<name>A0A425Y041_9BACT</name>
<organism evidence="3 4">
    <name type="scientific">Ancylomarina euxinus</name>
    <dbReference type="NCBI Taxonomy" id="2283627"/>
    <lineage>
        <taxon>Bacteria</taxon>
        <taxon>Pseudomonadati</taxon>
        <taxon>Bacteroidota</taxon>
        <taxon>Bacteroidia</taxon>
        <taxon>Marinilabiliales</taxon>
        <taxon>Marinifilaceae</taxon>
        <taxon>Ancylomarina</taxon>
    </lineage>
</organism>
<dbReference type="InterPro" id="IPR039131">
    <property type="entry name" value="NDUFAF1"/>
</dbReference>
<keyword evidence="4" id="KW-1185">Reference proteome</keyword>
<feature type="domain" description="NADH:ubiquinone oxidoreductase intermediate-associated protein 30" evidence="2">
    <location>
        <begin position="19"/>
        <end position="169"/>
    </location>
</feature>
<dbReference type="Proteomes" id="UP000285794">
    <property type="component" value="Unassembled WGS sequence"/>
</dbReference>
<accession>A0A425Y041</accession>
<dbReference type="PANTHER" id="PTHR13194">
    <property type="entry name" value="COMPLEX I INTERMEDIATE-ASSOCIATED PROTEIN 30"/>
    <property type="match status" value="1"/>
</dbReference>
<dbReference type="InterPro" id="IPR008979">
    <property type="entry name" value="Galactose-bd-like_sf"/>
</dbReference>
<comment type="similarity">
    <text evidence="1">Belongs to the CIA30 family.</text>
</comment>
<dbReference type="AlphaFoldDB" id="A0A425Y041"/>
<dbReference type="RefSeq" id="WP_125030933.1">
    <property type="nucleotide sequence ID" value="NZ_JAPXVP010000009.1"/>
</dbReference>
<sequence length="175" mass="20104">MKTLTLIICMMMVNDFTLFYFNKESEISNWTVVNDVVMGGRSEADFALNSEGNGVFSGQVSLENNGGFSSVRYRFESLDVTKYKKVILKLKGDGKAYQFRLKSDLNHAHSFVKDFQTAGEWESIEINFEDMYPRFRGRILNMPNYPGENMCEIAFLIANKRAEAFRLEIESISLK</sequence>
<evidence type="ECO:0000313" key="4">
    <source>
        <dbReference type="Proteomes" id="UP000285794"/>
    </source>
</evidence>
<dbReference type="EMBL" id="QQWG01000010">
    <property type="protein sequence ID" value="RRG20934.1"/>
    <property type="molecule type" value="Genomic_DNA"/>
</dbReference>
<evidence type="ECO:0000259" key="2">
    <source>
        <dbReference type="Pfam" id="PF08547"/>
    </source>
</evidence>
<gene>
    <name evidence="3" type="ORF">DWB61_10945</name>
</gene>
<proteinExistence type="inferred from homology"/>
<comment type="caution">
    <text evidence="3">The sequence shown here is derived from an EMBL/GenBank/DDBJ whole genome shotgun (WGS) entry which is preliminary data.</text>
</comment>
<evidence type="ECO:0000313" key="3">
    <source>
        <dbReference type="EMBL" id="RRG20934.1"/>
    </source>
</evidence>
<evidence type="ECO:0000256" key="1">
    <source>
        <dbReference type="ARBA" id="ARBA00007884"/>
    </source>
</evidence>
<dbReference type="Pfam" id="PF08547">
    <property type="entry name" value="CIA30"/>
    <property type="match status" value="1"/>
</dbReference>
<dbReference type="SUPFAM" id="SSF49785">
    <property type="entry name" value="Galactose-binding domain-like"/>
    <property type="match status" value="1"/>
</dbReference>
<dbReference type="InterPro" id="IPR013857">
    <property type="entry name" value="NADH-UbQ_OxRdtase-assoc_prot30"/>
</dbReference>
<dbReference type="OrthoDB" id="442188at2"/>
<reference evidence="3 4" key="1">
    <citation type="submission" date="2018-07" db="EMBL/GenBank/DDBJ databases">
        <title>Draft genome sequence of Ancylomarina sp. M1P.</title>
        <authorList>
            <person name="Yadav S."/>
            <person name="Villanueva L."/>
            <person name="Damste J.S.S."/>
        </authorList>
    </citation>
    <scope>NUCLEOTIDE SEQUENCE [LARGE SCALE GENOMIC DNA]</scope>
    <source>
        <strain evidence="3 4">M1P</strain>
    </source>
</reference>